<feature type="transmembrane region" description="Helical" evidence="1">
    <location>
        <begin position="73"/>
        <end position="89"/>
    </location>
</feature>
<dbReference type="Pfam" id="PF13687">
    <property type="entry name" value="DUF4153"/>
    <property type="match status" value="1"/>
</dbReference>
<dbReference type="RefSeq" id="WP_310279889.1">
    <property type="nucleotide sequence ID" value="NZ_JAVDWR010000011.1"/>
</dbReference>
<feature type="transmembrane region" description="Helical" evidence="1">
    <location>
        <begin position="250"/>
        <end position="269"/>
    </location>
</feature>
<feature type="transmembrane region" description="Helical" evidence="1">
    <location>
        <begin position="183"/>
        <end position="200"/>
    </location>
</feature>
<feature type="transmembrane region" description="Helical" evidence="1">
    <location>
        <begin position="351"/>
        <end position="372"/>
    </location>
</feature>
<protein>
    <submittedName>
        <fullName evidence="2">Type III secretory pathway component EscS</fullName>
    </submittedName>
</protein>
<feature type="transmembrane region" description="Helical" evidence="1">
    <location>
        <begin position="220"/>
        <end position="238"/>
    </location>
</feature>
<organism evidence="2 3">
    <name type="scientific">Rheinheimera soli</name>
    <dbReference type="NCBI Taxonomy" id="443616"/>
    <lineage>
        <taxon>Bacteria</taxon>
        <taxon>Pseudomonadati</taxon>
        <taxon>Pseudomonadota</taxon>
        <taxon>Gammaproteobacteria</taxon>
        <taxon>Chromatiales</taxon>
        <taxon>Chromatiaceae</taxon>
        <taxon>Rheinheimera</taxon>
    </lineage>
</organism>
<evidence type="ECO:0000313" key="2">
    <source>
        <dbReference type="EMBL" id="MDR7122044.1"/>
    </source>
</evidence>
<feature type="transmembrane region" description="Helical" evidence="1">
    <location>
        <begin position="281"/>
        <end position="299"/>
    </location>
</feature>
<keyword evidence="3" id="KW-1185">Reference proteome</keyword>
<feature type="transmembrane region" description="Helical" evidence="1">
    <location>
        <begin position="319"/>
        <end position="339"/>
    </location>
</feature>
<feature type="transmembrane region" description="Helical" evidence="1">
    <location>
        <begin position="41"/>
        <end position="61"/>
    </location>
</feature>
<proteinExistence type="predicted"/>
<sequence length="576" mass="65685">MSSQHQLPRSMMLLLALLQGLSLYLLHQSISFDFWPSNQPEWLFFLYSLVFVAPLTLLLSLEKGQELKLALRLVPFAVLVAVLGFYAGLQVTPLEHISYQPLLFGFIFSMLIASFKALLYIQQQASGRPLSYNLLFLYSWRNFLTLGLSLLFTLAVCAVLMLWAALFTVIQIDFFADLFAKPWFYYPTLNLAFGVGVIIFRNQASVIDTITRIQQALMKFLLVILTLVSVLFMLALPFTGLEPLWKTGHGSVLILWLQALMLFFVNAVYQAEADSRPYPLWLHRAIYFAIALLPVYSLIACYGLMLRIEQYGWSVSRCWGFVLWALLALFSVGYLLGILKKRDLWLQQLSWVNLRMGLVVLAVMLIANSPLLDFRKITVESQLARLQDGRTSLADLDLRYFRYNLAKPGYNALQQLKAANTDPALVLRIDALYNPPLHSGLPEESSAEQRQQFLAALSLPQGVQLPEALTLALHQWQQENRWQLQYISQYHLRPLDLNNDGQQDYVLLTYSHHSVSAVLFSLKEGEWQSTAMTSSTKAEPEKTPPEPELEALELKTIPPQWPLLQVGDRTFQVIQN</sequence>
<keyword evidence="1" id="KW-1133">Transmembrane helix</keyword>
<keyword evidence="1" id="KW-0812">Transmembrane</keyword>
<evidence type="ECO:0000256" key="1">
    <source>
        <dbReference type="SAM" id="Phobius"/>
    </source>
</evidence>
<reference evidence="2 3" key="1">
    <citation type="submission" date="2023-07" db="EMBL/GenBank/DDBJ databases">
        <title>Sorghum-associated microbial communities from plants grown in Nebraska, USA.</title>
        <authorList>
            <person name="Schachtman D."/>
        </authorList>
    </citation>
    <scope>NUCLEOTIDE SEQUENCE [LARGE SCALE GENOMIC DNA]</scope>
    <source>
        <strain evidence="2 3">4138</strain>
    </source>
</reference>
<dbReference type="InterPro" id="IPR025291">
    <property type="entry name" value="DUF4153"/>
</dbReference>
<feature type="transmembrane region" description="Helical" evidence="1">
    <location>
        <begin position="101"/>
        <end position="121"/>
    </location>
</feature>
<evidence type="ECO:0000313" key="3">
    <source>
        <dbReference type="Proteomes" id="UP001257909"/>
    </source>
</evidence>
<feature type="transmembrane region" description="Helical" evidence="1">
    <location>
        <begin position="142"/>
        <end position="163"/>
    </location>
</feature>
<gene>
    <name evidence="2" type="ORF">J2W69_003001</name>
</gene>
<dbReference type="EMBL" id="JAVDWR010000011">
    <property type="protein sequence ID" value="MDR7122044.1"/>
    <property type="molecule type" value="Genomic_DNA"/>
</dbReference>
<name>A0ABU1W247_9GAMM</name>
<dbReference type="Proteomes" id="UP001257909">
    <property type="component" value="Unassembled WGS sequence"/>
</dbReference>
<keyword evidence="1" id="KW-0472">Membrane</keyword>
<accession>A0ABU1W247</accession>
<comment type="caution">
    <text evidence="2">The sequence shown here is derived from an EMBL/GenBank/DDBJ whole genome shotgun (WGS) entry which is preliminary data.</text>
</comment>